<dbReference type="GeneID" id="43657111"/>
<proteinExistence type="predicted"/>
<dbReference type="Proteomes" id="UP000326268">
    <property type="component" value="Unassembled WGS sequence"/>
</dbReference>
<name>A0A5N7A2G4_9EURO</name>
<dbReference type="EMBL" id="ML737664">
    <property type="protein sequence ID" value="KAE8363885.1"/>
    <property type="molecule type" value="Genomic_DNA"/>
</dbReference>
<keyword evidence="4" id="KW-1185">Reference proteome</keyword>
<feature type="domain" description="Nudix hydrolase" evidence="2">
    <location>
        <begin position="120"/>
        <end position="259"/>
    </location>
</feature>
<organism evidence="3 4">
    <name type="scientific">Aspergillus caelatus</name>
    <dbReference type="NCBI Taxonomy" id="61420"/>
    <lineage>
        <taxon>Eukaryota</taxon>
        <taxon>Fungi</taxon>
        <taxon>Dikarya</taxon>
        <taxon>Ascomycota</taxon>
        <taxon>Pezizomycotina</taxon>
        <taxon>Eurotiomycetes</taxon>
        <taxon>Eurotiomycetidae</taxon>
        <taxon>Eurotiales</taxon>
        <taxon>Aspergillaceae</taxon>
        <taxon>Aspergillus</taxon>
        <taxon>Aspergillus subgen. Circumdati</taxon>
    </lineage>
</organism>
<dbReference type="InterPro" id="IPR000086">
    <property type="entry name" value="NUDIX_hydrolase_dom"/>
</dbReference>
<evidence type="ECO:0000313" key="4">
    <source>
        <dbReference type="Proteomes" id="UP000326268"/>
    </source>
</evidence>
<dbReference type="AlphaFoldDB" id="A0A5N7A2G4"/>
<protein>
    <recommendedName>
        <fullName evidence="2">Nudix hydrolase domain-containing protein</fullName>
    </recommendedName>
</protein>
<gene>
    <name evidence="3" type="ORF">BDV27DRAFT_158349</name>
</gene>
<dbReference type="SUPFAM" id="SSF55811">
    <property type="entry name" value="Nudix"/>
    <property type="match status" value="1"/>
</dbReference>
<dbReference type="PROSITE" id="PS51462">
    <property type="entry name" value="NUDIX"/>
    <property type="match status" value="1"/>
</dbReference>
<feature type="region of interest" description="Disordered" evidence="1">
    <location>
        <begin position="1"/>
        <end position="33"/>
    </location>
</feature>
<feature type="compositionally biased region" description="Polar residues" evidence="1">
    <location>
        <begin position="9"/>
        <end position="18"/>
    </location>
</feature>
<reference evidence="3 4" key="1">
    <citation type="submission" date="2019-04" db="EMBL/GenBank/DDBJ databases">
        <title>Friends and foes A comparative genomics studyof 23 Aspergillus species from section Flavi.</title>
        <authorList>
            <consortium name="DOE Joint Genome Institute"/>
            <person name="Kjaerbolling I."/>
            <person name="Vesth T."/>
            <person name="Frisvad J.C."/>
            <person name="Nybo J.L."/>
            <person name="Theobald S."/>
            <person name="Kildgaard S."/>
            <person name="Isbrandt T."/>
            <person name="Kuo A."/>
            <person name="Sato A."/>
            <person name="Lyhne E.K."/>
            <person name="Kogle M.E."/>
            <person name="Wiebenga A."/>
            <person name="Kun R.S."/>
            <person name="Lubbers R.J."/>
            <person name="Makela M.R."/>
            <person name="Barry K."/>
            <person name="Chovatia M."/>
            <person name="Clum A."/>
            <person name="Daum C."/>
            <person name="Haridas S."/>
            <person name="He G."/>
            <person name="LaButti K."/>
            <person name="Lipzen A."/>
            <person name="Mondo S."/>
            <person name="Riley R."/>
            <person name="Salamov A."/>
            <person name="Simmons B.A."/>
            <person name="Magnuson J.K."/>
            <person name="Henrissat B."/>
            <person name="Mortensen U.H."/>
            <person name="Larsen T.O."/>
            <person name="Devries R.P."/>
            <person name="Grigoriev I.V."/>
            <person name="Machida M."/>
            <person name="Baker S.E."/>
            <person name="Andersen M.R."/>
        </authorList>
    </citation>
    <scope>NUCLEOTIDE SEQUENCE [LARGE SCALE GENOMIC DNA]</scope>
    <source>
        <strain evidence="3 4">CBS 763.97</strain>
    </source>
</reference>
<dbReference type="CDD" id="cd02883">
    <property type="entry name" value="NUDIX_Hydrolase"/>
    <property type="match status" value="1"/>
</dbReference>
<evidence type="ECO:0000256" key="1">
    <source>
        <dbReference type="SAM" id="MobiDB-lite"/>
    </source>
</evidence>
<evidence type="ECO:0000259" key="2">
    <source>
        <dbReference type="PROSITE" id="PS51462"/>
    </source>
</evidence>
<sequence length="267" mass="30202">MLIPHPENQIPTMDTSSQPPNPSGPAKDQTSFPSSHYPSDIRLYVVNWLTEHLPQLLSTEQMRKLLSASQINLDEVVCLIEEETLKRVIGHPVGLHEELSKYHITGKPDQFMISDIPCFISTRCAPCKLSSPSSPAEAHMFLRALGDSGGGLYDTLGGGGQHEDKTIFHALAREVKEEAGQDLDYPLYPLTPRVWCKFKYQELQVHVSFPFLAVLPDSGWKKKIILSEEHEDCTWITEDRVKDYKFHGTNEGIFLDAFNRARSLTIW</sequence>
<dbReference type="InterPro" id="IPR015797">
    <property type="entry name" value="NUDIX_hydrolase-like_dom_sf"/>
</dbReference>
<evidence type="ECO:0000313" key="3">
    <source>
        <dbReference type="EMBL" id="KAE8363885.1"/>
    </source>
</evidence>
<dbReference type="OrthoDB" id="10451537at2759"/>
<dbReference type="RefSeq" id="XP_031926966.1">
    <property type="nucleotide sequence ID" value="XM_032072665.1"/>
</dbReference>
<accession>A0A5N7A2G4</accession>
<dbReference type="Gene3D" id="3.90.79.10">
    <property type="entry name" value="Nucleoside Triphosphate Pyrophosphohydrolase"/>
    <property type="match status" value="1"/>
</dbReference>